<sequence length="224" mass="23880">MQQNEFNSVEAELREIEEDFASGQMNAFGTAATKENFVRELRRIADIETQVFYKTCGLLSASTSEDHLMRAMMLASADAPCAGGGGGGASSSNNSDEGNTTVATTRSFGRENNSSNSYATKSMKKDVANPPKMSGGFSPGSPSESRGPGTGDSASPGFSYAGPPPWSNDAGFTDRPFQDVARHFKLLEGEFTAIGEHLRQISKHVLQLNEIAERVRSKGSNLGP</sequence>
<dbReference type="Proteomes" id="UP000246078">
    <property type="component" value="Unassembled WGS sequence"/>
</dbReference>
<dbReference type="VEuPathDB" id="TriTrypDB:TCSYLVIO_002071"/>
<evidence type="ECO:0000313" key="3">
    <source>
        <dbReference type="Proteomes" id="UP000246078"/>
    </source>
</evidence>
<evidence type="ECO:0000313" key="2">
    <source>
        <dbReference type="EMBL" id="PWU96841.1"/>
    </source>
</evidence>
<feature type="compositionally biased region" description="Polar residues" evidence="1">
    <location>
        <begin position="100"/>
        <end position="120"/>
    </location>
</feature>
<dbReference type="EMBL" id="PRFC01000250">
    <property type="protein sequence ID" value="PWU96841.1"/>
    <property type="molecule type" value="Genomic_DNA"/>
</dbReference>
<dbReference type="VEuPathDB" id="TriTrypDB:C3747_250g42"/>
<dbReference type="VEuPathDB" id="TriTrypDB:TcYC6_0101250"/>
<dbReference type="VEuPathDB" id="TriTrypDB:TcCL_ESM03120"/>
<dbReference type="VEuPathDB" id="TriTrypDB:TcCLB.506181.120"/>
<gene>
    <name evidence="2" type="ORF">C3747_250g42</name>
</gene>
<organism evidence="2 3">
    <name type="scientific">Trypanosoma cruzi</name>
    <dbReference type="NCBI Taxonomy" id="5693"/>
    <lineage>
        <taxon>Eukaryota</taxon>
        <taxon>Discoba</taxon>
        <taxon>Euglenozoa</taxon>
        <taxon>Kinetoplastea</taxon>
        <taxon>Metakinetoplastina</taxon>
        <taxon>Trypanosomatida</taxon>
        <taxon>Trypanosomatidae</taxon>
        <taxon>Trypanosoma</taxon>
        <taxon>Schizotrypanum</taxon>
    </lineage>
</organism>
<reference evidence="2 3" key="1">
    <citation type="journal article" date="2018" name="Microb. Genom.">
        <title>Expanding an expanded genome: long-read sequencing of Trypanosoma cruzi.</title>
        <authorList>
            <person name="Berna L."/>
            <person name="Rodriguez M."/>
            <person name="Chiribao M.L."/>
            <person name="Parodi-Talice A."/>
            <person name="Pita S."/>
            <person name="Rijo G."/>
            <person name="Alvarez-Valin F."/>
            <person name="Robello C."/>
        </authorList>
    </citation>
    <scope>NUCLEOTIDE SEQUENCE [LARGE SCALE GENOMIC DNA]</scope>
    <source>
        <strain evidence="2 3">TCC</strain>
    </source>
</reference>
<comment type="caution">
    <text evidence="2">The sequence shown here is derived from an EMBL/GenBank/DDBJ whole genome shotgun (WGS) entry which is preliminary data.</text>
</comment>
<feature type="region of interest" description="Disordered" evidence="1">
    <location>
        <begin position="81"/>
        <end position="174"/>
    </location>
</feature>
<evidence type="ECO:0000256" key="1">
    <source>
        <dbReference type="SAM" id="MobiDB-lite"/>
    </source>
</evidence>
<dbReference type="VEuPathDB" id="TriTrypDB:ECC02_004252"/>
<dbReference type="VEuPathDB" id="TriTrypDB:BCY84_13722"/>
<dbReference type="SMR" id="A0A2V2VKI0"/>
<dbReference type="OrthoDB" id="249214at2759"/>
<dbReference type="AlphaFoldDB" id="A0A2V2VKI0"/>
<proteinExistence type="predicted"/>
<dbReference type="VEuPathDB" id="TriTrypDB:TcCLB.506177.80"/>
<protein>
    <submittedName>
        <fullName evidence="2">Uncharacterized protein</fullName>
    </submittedName>
</protein>
<name>A0A2V2VKI0_TRYCR</name>
<dbReference type="VEuPathDB" id="TriTrypDB:TcG_06567"/>
<accession>A0A2V2VKI0</accession>
<dbReference type="VEuPathDB" id="TriTrypDB:C4B63_51g106"/>
<dbReference type="VEuPathDB" id="TriTrypDB:TCDM_06998"/>
<dbReference type="VEuPathDB" id="TriTrypDB:Tc_MARK_1229"/>
<feature type="compositionally biased region" description="Low complexity" evidence="1">
    <location>
        <begin position="90"/>
        <end position="99"/>
    </location>
</feature>
<feature type="compositionally biased region" description="Low complexity" evidence="1">
    <location>
        <begin position="130"/>
        <end position="147"/>
    </location>
</feature>
<dbReference type="VEuPathDB" id="TriTrypDB:TcBrA4_0073140"/>